<keyword evidence="2" id="KW-1185">Reference proteome</keyword>
<dbReference type="EMBL" id="CP068224">
    <property type="protein sequence ID" value="QQT56117.1"/>
    <property type="molecule type" value="Genomic_DNA"/>
</dbReference>
<protein>
    <submittedName>
        <fullName evidence="1">Uncharacterized protein</fullName>
    </submittedName>
</protein>
<name>A0ABX7CVM2_SPHMU</name>
<dbReference type="Proteomes" id="UP000595498">
    <property type="component" value="Chromosome"/>
</dbReference>
<organism evidence="1 2">
    <name type="scientific">Sphingobacterium multivorum</name>
    <dbReference type="NCBI Taxonomy" id="28454"/>
    <lineage>
        <taxon>Bacteria</taxon>
        <taxon>Pseudomonadati</taxon>
        <taxon>Bacteroidota</taxon>
        <taxon>Sphingobacteriia</taxon>
        <taxon>Sphingobacteriales</taxon>
        <taxon>Sphingobacteriaceae</taxon>
        <taxon>Sphingobacterium</taxon>
    </lineage>
</organism>
<proteinExistence type="predicted"/>
<gene>
    <name evidence="1" type="ORF">I6I98_12985</name>
</gene>
<evidence type="ECO:0000313" key="1">
    <source>
        <dbReference type="EMBL" id="QQT56117.1"/>
    </source>
</evidence>
<reference evidence="1 2" key="1">
    <citation type="submission" date="2021-01" db="EMBL/GenBank/DDBJ databases">
        <title>FDA dAtabase for Regulatory Grade micrObial Sequences (FDA-ARGOS): Supporting development and validation of Infectious Disease Dx tests.</title>
        <authorList>
            <person name="Sproer C."/>
            <person name="Gronow S."/>
            <person name="Severitt S."/>
            <person name="Schroder I."/>
            <person name="Tallon L."/>
            <person name="Sadzewicz L."/>
            <person name="Zhao X."/>
            <person name="Boylan J."/>
            <person name="Ott S."/>
            <person name="Bowen H."/>
            <person name="Vavikolanu K."/>
            <person name="Mehta A."/>
            <person name="Aluvathingal J."/>
            <person name="Nadendla S."/>
            <person name="Lowell S."/>
            <person name="Myers T."/>
            <person name="Yan Y."/>
            <person name="Sichtig H."/>
        </authorList>
    </citation>
    <scope>NUCLEOTIDE SEQUENCE [LARGE SCALE GENOMIC DNA]</scope>
    <source>
        <strain evidence="1 2">FDAARGOS_1141</strain>
    </source>
</reference>
<accession>A0ABX7CVM2</accession>
<sequence>MSTIFQINDPSLESQWRAIILFGKNSATYKLAFAKSIIELLPSGKSSLSLEDLAAPFSRKIVEYLRKSDNQGNSSSSKFLNTCRDFIAGRIIEDQLIQTTIKFGFVNVVDTFQNLNGDIKE</sequence>
<evidence type="ECO:0000313" key="2">
    <source>
        <dbReference type="Proteomes" id="UP000595498"/>
    </source>
</evidence>